<dbReference type="Gene3D" id="3.20.20.370">
    <property type="entry name" value="Glycoside hydrolase/deacetylase"/>
    <property type="match status" value="1"/>
</dbReference>
<dbReference type="Pfam" id="PF01522">
    <property type="entry name" value="Polysacc_deac_1"/>
    <property type="match status" value="1"/>
</dbReference>
<dbReference type="CDD" id="cd10979">
    <property type="entry name" value="CE4_PuuE_like"/>
    <property type="match status" value="1"/>
</dbReference>
<dbReference type="SUPFAM" id="SSF88713">
    <property type="entry name" value="Glycoside hydrolase/deacetylase"/>
    <property type="match status" value="1"/>
</dbReference>
<proteinExistence type="predicted"/>
<name>A0ABZ1I7V9_9PSEU</name>
<organism evidence="2 3">
    <name type="scientific">Amycolatopsis rhabdoformis</name>
    <dbReference type="NCBI Taxonomy" id="1448059"/>
    <lineage>
        <taxon>Bacteria</taxon>
        <taxon>Bacillati</taxon>
        <taxon>Actinomycetota</taxon>
        <taxon>Actinomycetes</taxon>
        <taxon>Pseudonocardiales</taxon>
        <taxon>Pseudonocardiaceae</taxon>
        <taxon>Amycolatopsis</taxon>
    </lineage>
</organism>
<gene>
    <name evidence="2" type="ORF">VSH64_47975</name>
</gene>
<dbReference type="PANTHER" id="PTHR43123">
    <property type="entry name" value="POLYSACCHARIDE DEACETYLASE-RELATED"/>
    <property type="match status" value="1"/>
</dbReference>
<evidence type="ECO:0000313" key="2">
    <source>
        <dbReference type="EMBL" id="WSE30447.1"/>
    </source>
</evidence>
<protein>
    <submittedName>
        <fullName evidence="2">Polysaccharide deacetylase family protein</fullName>
    </submittedName>
</protein>
<dbReference type="Proteomes" id="UP001330812">
    <property type="component" value="Chromosome"/>
</dbReference>
<dbReference type="EMBL" id="CP142149">
    <property type="protein sequence ID" value="WSE30447.1"/>
    <property type="molecule type" value="Genomic_DNA"/>
</dbReference>
<evidence type="ECO:0000259" key="1">
    <source>
        <dbReference type="Pfam" id="PF01522"/>
    </source>
</evidence>
<evidence type="ECO:0000313" key="3">
    <source>
        <dbReference type="Proteomes" id="UP001330812"/>
    </source>
</evidence>
<dbReference type="PANTHER" id="PTHR43123:SF4">
    <property type="entry name" value="POLYSACCHARIDE DEACETYLASE"/>
    <property type="match status" value="1"/>
</dbReference>
<accession>A0ABZ1I7V9</accession>
<dbReference type="RefSeq" id="WP_326569392.1">
    <property type="nucleotide sequence ID" value="NZ_CP142149.1"/>
</dbReference>
<keyword evidence="3" id="KW-1185">Reference proteome</keyword>
<dbReference type="InterPro" id="IPR002509">
    <property type="entry name" value="NODB_dom"/>
</dbReference>
<feature type="domain" description="NodB homology" evidence="1">
    <location>
        <begin position="66"/>
        <end position="176"/>
    </location>
</feature>
<dbReference type="InterPro" id="IPR011330">
    <property type="entry name" value="Glyco_hydro/deAcase_b/a-brl"/>
</dbReference>
<sequence length="307" mass="34326">MGPLEREPYRHWPIDGRPELRYPGGKVLACYVALNIERFDLGRPATSRTGVTAGLPVDPLNHGWRDYGARVGFWRLLEALDRFELPVSTLLNADAALAYPEIVAAGRERGWAFLGHGRSNSELWTGFDRDTERAALREIVRVLTETTGARPRGWLGPALTETANTLGLLAELGFTYSLDWIVDDQPVPLDAGGTPFLSVPYSIEINDIPAFVDQGLTPAQFTELVVDQFEVLHAEAARRPGAVFSVSLHPFLVGQPFRHKHLLTALEAISGHHDVWYANTDEIARWFLADRYEQATQAIDEHHRRTT</sequence>
<reference evidence="2 3" key="1">
    <citation type="journal article" date="2015" name="Int. J. Syst. Evol. Microbiol.">
        <title>Amycolatopsis rhabdoformis sp. nov., an actinomycete isolated from a tropical forest soil.</title>
        <authorList>
            <person name="Souza W.R."/>
            <person name="Silva R.E."/>
            <person name="Goodfellow M."/>
            <person name="Busarakam K."/>
            <person name="Figueiro F.S."/>
            <person name="Ferreira D."/>
            <person name="Rodrigues-Filho E."/>
            <person name="Moraes L.A.B."/>
            <person name="Zucchi T.D."/>
        </authorList>
    </citation>
    <scope>NUCLEOTIDE SEQUENCE [LARGE SCALE GENOMIC DNA]</scope>
    <source>
        <strain evidence="2 3">NCIMB 14900</strain>
    </source>
</reference>